<reference evidence="1 2" key="1">
    <citation type="submission" date="2024-01" db="EMBL/GenBank/DDBJ databases">
        <title>Genome assemblies of Stephania.</title>
        <authorList>
            <person name="Yang L."/>
        </authorList>
    </citation>
    <scope>NUCLEOTIDE SEQUENCE [LARGE SCALE GENOMIC DNA]</scope>
    <source>
        <strain evidence="1">JXDWG</strain>
        <tissue evidence="1">Leaf</tissue>
    </source>
</reference>
<proteinExistence type="predicted"/>
<dbReference type="EMBL" id="JBBNAG010000003">
    <property type="protein sequence ID" value="KAK9148909.1"/>
    <property type="molecule type" value="Genomic_DNA"/>
</dbReference>
<accession>A0AAP0KCA3</accession>
<protein>
    <submittedName>
        <fullName evidence="1">Uncharacterized protein</fullName>
    </submittedName>
</protein>
<organism evidence="1 2">
    <name type="scientific">Stephania cephalantha</name>
    <dbReference type="NCBI Taxonomy" id="152367"/>
    <lineage>
        <taxon>Eukaryota</taxon>
        <taxon>Viridiplantae</taxon>
        <taxon>Streptophyta</taxon>
        <taxon>Embryophyta</taxon>
        <taxon>Tracheophyta</taxon>
        <taxon>Spermatophyta</taxon>
        <taxon>Magnoliopsida</taxon>
        <taxon>Ranunculales</taxon>
        <taxon>Menispermaceae</taxon>
        <taxon>Menispermoideae</taxon>
        <taxon>Cissampelideae</taxon>
        <taxon>Stephania</taxon>
    </lineage>
</organism>
<gene>
    <name evidence="1" type="ORF">Scep_007666</name>
</gene>
<keyword evidence="2" id="KW-1185">Reference proteome</keyword>
<comment type="caution">
    <text evidence="1">The sequence shown here is derived from an EMBL/GenBank/DDBJ whole genome shotgun (WGS) entry which is preliminary data.</text>
</comment>
<dbReference type="AlphaFoldDB" id="A0AAP0KCA3"/>
<evidence type="ECO:0000313" key="2">
    <source>
        <dbReference type="Proteomes" id="UP001419268"/>
    </source>
</evidence>
<sequence length="74" mass="8307">MRRRRLLKLLKDYDFAIEYQPGKANVVADALSRRGPDSETVVCKMTHEFGLLEATSAMSLLDVPDAAEAHICDR</sequence>
<name>A0AAP0KCA3_9MAGN</name>
<evidence type="ECO:0000313" key="1">
    <source>
        <dbReference type="EMBL" id="KAK9148909.1"/>
    </source>
</evidence>
<dbReference type="Proteomes" id="UP001419268">
    <property type="component" value="Unassembled WGS sequence"/>
</dbReference>